<dbReference type="InterPro" id="IPR018060">
    <property type="entry name" value="HTH_AraC"/>
</dbReference>
<feature type="transmembrane region" description="Helical" evidence="4">
    <location>
        <begin position="12"/>
        <end position="33"/>
    </location>
</feature>
<dbReference type="AlphaFoldDB" id="A0A4R6U740"/>
<keyword evidence="7" id="KW-1185">Reference proteome</keyword>
<dbReference type="Gene3D" id="1.10.10.60">
    <property type="entry name" value="Homeodomain-like"/>
    <property type="match status" value="2"/>
</dbReference>
<dbReference type="RefSeq" id="WP_133580187.1">
    <property type="nucleotide sequence ID" value="NZ_SNYJ01000006.1"/>
</dbReference>
<keyword evidence="4" id="KW-0812">Transmembrane</keyword>
<dbReference type="SMART" id="SM00342">
    <property type="entry name" value="HTH_ARAC"/>
    <property type="match status" value="1"/>
</dbReference>
<dbReference type="InterPro" id="IPR009057">
    <property type="entry name" value="Homeodomain-like_sf"/>
</dbReference>
<feature type="transmembrane region" description="Helical" evidence="4">
    <location>
        <begin position="268"/>
        <end position="290"/>
    </location>
</feature>
<comment type="caution">
    <text evidence="6">The sequence shown here is derived from an EMBL/GenBank/DDBJ whole genome shotgun (WGS) entry which is preliminary data.</text>
</comment>
<evidence type="ECO:0000256" key="2">
    <source>
        <dbReference type="ARBA" id="ARBA00023125"/>
    </source>
</evidence>
<dbReference type="PANTHER" id="PTHR43280">
    <property type="entry name" value="ARAC-FAMILY TRANSCRIPTIONAL REGULATOR"/>
    <property type="match status" value="1"/>
</dbReference>
<keyword evidence="1" id="KW-0805">Transcription regulation</keyword>
<evidence type="ECO:0000256" key="1">
    <source>
        <dbReference type="ARBA" id="ARBA00023015"/>
    </source>
</evidence>
<sequence length="750" mass="87694">MHRKWFYRLILSYLPMFCIVISILIVISFLFIYQLTKNEAVKVNQIYAEHVMETIEYYLRLTDHMVMKEIQGTDTFSSFFNETFDEETERPWVNYQTNLKLDQLERTLPLFSTIYLYRHKDQAILNPSYGFTTVQSFWDGAFIGQLLNSEETPTDWSSVRTITVGNQNEEVTTLVRSVSLLTGNQGFVVINVHTDALRRLIATSTDSQLTYLRLIDQRGHDVFFLGEPAAKDSSHEAITKLSNGRSSYTGWTIMSGLQEKQWFDIFSLFSYVWFAVALVSVLLGVVWIILMSHRNNKPIQSIMESINSYSKQRNRPFLRDPSGDELGIINTAIQSLLRESSEMDQQNKENLMYKQRMLFQEWLEGNRVISFDEWADERELSSDFQLNEACLLLFEIDHYEQFFDNHSKKDLALVNYVVKKVLEEMVDGDAAFSIWHEWVSDRRLAAVVLCSRETDLGWHQLAERYQNWIHSEMQFTITIALGSVKHDMDCIPLAYSEAKRALSHKITLGRQRIIAHEDIAGLNQIDSTHYIPLVEEIIQRFKQGEGNWQGGLGQLFHLFRKDQVSMQFLTSILSYFTYQMQQEMNSLAYDYVEVWNSGSSLLSDMETNRFENLDDISNYVLDWLTNKEIDLQHIRNKNIHRQSILDIKKYIEKHYHCIDLSLSYLSDLFNIQPTYLSRIFKEEMGEKFVDYLMNVRIRQAKTLLSETEETVQQITVKVGYTHVVSFTRAFKKITGVPPGEYRKAVQNVNQ</sequence>
<evidence type="ECO:0000313" key="7">
    <source>
        <dbReference type="Proteomes" id="UP000295632"/>
    </source>
</evidence>
<accession>A0A4R6U740</accession>
<dbReference type="GO" id="GO:0043565">
    <property type="term" value="F:sequence-specific DNA binding"/>
    <property type="evidence" value="ECO:0007669"/>
    <property type="project" value="InterPro"/>
</dbReference>
<dbReference type="Pfam" id="PF12833">
    <property type="entry name" value="HTH_18"/>
    <property type="match status" value="1"/>
</dbReference>
<evidence type="ECO:0000313" key="6">
    <source>
        <dbReference type="EMBL" id="TDQ40365.1"/>
    </source>
</evidence>
<dbReference type="PANTHER" id="PTHR43280:SF28">
    <property type="entry name" value="HTH-TYPE TRANSCRIPTIONAL ACTIVATOR RHAS"/>
    <property type="match status" value="1"/>
</dbReference>
<keyword evidence="3" id="KW-0804">Transcription</keyword>
<dbReference type="GO" id="GO:0003700">
    <property type="term" value="F:DNA-binding transcription factor activity"/>
    <property type="evidence" value="ECO:0007669"/>
    <property type="project" value="InterPro"/>
</dbReference>
<proteinExistence type="predicted"/>
<organism evidence="6 7">
    <name type="scientific">Aureibacillus halotolerans</name>
    <dbReference type="NCBI Taxonomy" id="1508390"/>
    <lineage>
        <taxon>Bacteria</taxon>
        <taxon>Bacillati</taxon>
        <taxon>Bacillota</taxon>
        <taxon>Bacilli</taxon>
        <taxon>Bacillales</taxon>
        <taxon>Bacillaceae</taxon>
        <taxon>Aureibacillus</taxon>
    </lineage>
</organism>
<evidence type="ECO:0000256" key="3">
    <source>
        <dbReference type="ARBA" id="ARBA00023163"/>
    </source>
</evidence>
<dbReference type="OrthoDB" id="182534at2"/>
<evidence type="ECO:0000256" key="4">
    <source>
        <dbReference type="SAM" id="Phobius"/>
    </source>
</evidence>
<dbReference type="PROSITE" id="PS01124">
    <property type="entry name" value="HTH_ARAC_FAMILY_2"/>
    <property type="match status" value="1"/>
</dbReference>
<feature type="domain" description="HTH araC/xylS-type" evidence="5">
    <location>
        <begin position="645"/>
        <end position="744"/>
    </location>
</feature>
<gene>
    <name evidence="6" type="ORF">EV213_10681</name>
</gene>
<dbReference type="Proteomes" id="UP000295632">
    <property type="component" value="Unassembled WGS sequence"/>
</dbReference>
<keyword evidence="4" id="KW-1133">Transmembrane helix</keyword>
<protein>
    <submittedName>
        <fullName evidence="6">Helix-turn-helix protein</fullName>
    </submittedName>
</protein>
<keyword evidence="2" id="KW-0238">DNA-binding</keyword>
<reference evidence="6 7" key="1">
    <citation type="submission" date="2019-03" db="EMBL/GenBank/DDBJ databases">
        <title>Genomic Encyclopedia of Type Strains, Phase IV (KMG-IV): sequencing the most valuable type-strain genomes for metagenomic binning, comparative biology and taxonomic classification.</title>
        <authorList>
            <person name="Goeker M."/>
        </authorList>
    </citation>
    <scope>NUCLEOTIDE SEQUENCE [LARGE SCALE GENOMIC DNA]</scope>
    <source>
        <strain evidence="6 7">DSM 28697</strain>
    </source>
</reference>
<dbReference type="InterPro" id="IPR018062">
    <property type="entry name" value="HTH_AraC-typ_CS"/>
</dbReference>
<dbReference type="SUPFAM" id="SSF46689">
    <property type="entry name" value="Homeodomain-like"/>
    <property type="match status" value="1"/>
</dbReference>
<keyword evidence="4" id="KW-0472">Membrane</keyword>
<name>A0A4R6U740_9BACI</name>
<evidence type="ECO:0000259" key="5">
    <source>
        <dbReference type="PROSITE" id="PS01124"/>
    </source>
</evidence>
<dbReference type="EMBL" id="SNYJ01000006">
    <property type="protein sequence ID" value="TDQ40365.1"/>
    <property type="molecule type" value="Genomic_DNA"/>
</dbReference>
<dbReference type="PROSITE" id="PS00041">
    <property type="entry name" value="HTH_ARAC_FAMILY_1"/>
    <property type="match status" value="1"/>
</dbReference>